<dbReference type="Proteomes" id="UP001301769">
    <property type="component" value="Unassembled WGS sequence"/>
</dbReference>
<reference evidence="1" key="1">
    <citation type="journal article" date="2023" name="Mol. Phylogenet. Evol.">
        <title>Genome-scale phylogeny and comparative genomics of the fungal order Sordariales.</title>
        <authorList>
            <person name="Hensen N."/>
            <person name="Bonometti L."/>
            <person name="Westerberg I."/>
            <person name="Brannstrom I.O."/>
            <person name="Guillou S."/>
            <person name="Cros-Aarteil S."/>
            <person name="Calhoun S."/>
            <person name="Haridas S."/>
            <person name="Kuo A."/>
            <person name="Mondo S."/>
            <person name="Pangilinan J."/>
            <person name="Riley R."/>
            <person name="LaButti K."/>
            <person name="Andreopoulos B."/>
            <person name="Lipzen A."/>
            <person name="Chen C."/>
            <person name="Yan M."/>
            <person name="Daum C."/>
            <person name="Ng V."/>
            <person name="Clum A."/>
            <person name="Steindorff A."/>
            <person name="Ohm R.A."/>
            <person name="Martin F."/>
            <person name="Silar P."/>
            <person name="Natvig D.O."/>
            <person name="Lalanne C."/>
            <person name="Gautier V."/>
            <person name="Ament-Velasquez S.L."/>
            <person name="Kruys A."/>
            <person name="Hutchinson M.I."/>
            <person name="Powell A.J."/>
            <person name="Barry K."/>
            <person name="Miller A.N."/>
            <person name="Grigoriev I.V."/>
            <person name="Debuchy R."/>
            <person name="Gladieux P."/>
            <person name="Hiltunen Thoren M."/>
            <person name="Johannesson H."/>
        </authorList>
    </citation>
    <scope>NUCLEOTIDE SEQUENCE</scope>
    <source>
        <strain evidence="1">PSN293</strain>
    </source>
</reference>
<keyword evidence="2" id="KW-1185">Reference proteome</keyword>
<evidence type="ECO:0000313" key="1">
    <source>
        <dbReference type="EMBL" id="KAK4208260.1"/>
    </source>
</evidence>
<dbReference type="EMBL" id="MU858251">
    <property type="protein sequence ID" value="KAK4208260.1"/>
    <property type="molecule type" value="Genomic_DNA"/>
</dbReference>
<accession>A0AAN6XX67</accession>
<name>A0AAN6XX67_9PEZI</name>
<comment type="caution">
    <text evidence="1">The sequence shown here is derived from an EMBL/GenBank/DDBJ whole genome shotgun (WGS) entry which is preliminary data.</text>
</comment>
<gene>
    <name evidence="1" type="ORF">QBC37DRAFT_405453</name>
</gene>
<sequence>MGTEKVWVAEVADKQTSRICSSGSRPHVCRSSAPGRSDMGLTTCYITRSRVRQDTTLGSTTRFLRRCRVILLPATLSVVSCRDWVAVTRQSSRADGRNHIPMATEGRAWLVSNRPYGTLSILMEARSCHRPALQGFDSGRSGGLGVKSDMDCMRDVGPRGRFLILRCRLFLSKNSWEVGFLVDTRGRRAWYWLGAGDTPWPPWLSNRTGGSNDGVYVAVVDMIAACLLE</sequence>
<reference evidence="1" key="2">
    <citation type="submission" date="2023-05" db="EMBL/GenBank/DDBJ databases">
        <authorList>
            <consortium name="Lawrence Berkeley National Laboratory"/>
            <person name="Steindorff A."/>
            <person name="Hensen N."/>
            <person name="Bonometti L."/>
            <person name="Westerberg I."/>
            <person name="Brannstrom I.O."/>
            <person name="Guillou S."/>
            <person name="Cros-Aarteil S."/>
            <person name="Calhoun S."/>
            <person name="Haridas S."/>
            <person name="Kuo A."/>
            <person name="Mondo S."/>
            <person name="Pangilinan J."/>
            <person name="Riley R."/>
            <person name="Labutti K."/>
            <person name="Andreopoulos B."/>
            <person name="Lipzen A."/>
            <person name="Chen C."/>
            <person name="Yanf M."/>
            <person name="Daum C."/>
            <person name="Ng V."/>
            <person name="Clum A."/>
            <person name="Ohm R."/>
            <person name="Martin F."/>
            <person name="Silar P."/>
            <person name="Natvig D."/>
            <person name="Lalanne C."/>
            <person name="Gautier V."/>
            <person name="Ament-Velasquez S.L."/>
            <person name="Kruys A."/>
            <person name="Hutchinson M.I."/>
            <person name="Powell A.J."/>
            <person name="Barry K."/>
            <person name="Miller A.N."/>
            <person name="Grigoriev I.V."/>
            <person name="Debuchy R."/>
            <person name="Gladieux P."/>
            <person name="Thoren M.H."/>
            <person name="Johannesson H."/>
        </authorList>
    </citation>
    <scope>NUCLEOTIDE SEQUENCE</scope>
    <source>
        <strain evidence="1">PSN293</strain>
    </source>
</reference>
<evidence type="ECO:0000313" key="2">
    <source>
        <dbReference type="Proteomes" id="UP001301769"/>
    </source>
</evidence>
<organism evidence="1 2">
    <name type="scientific">Rhypophila decipiens</name>
    <dbReference type="NCBI Taxonomy" id="261697"/>
    <lineage>
        <taxon>Eukaryota</taxon>
        <taxon>Fungi</taxon>
        <taxon>Dikarya</taxon>
        <taxon>Ascomycota</taxon>
        <taxon>Pezizomycotina</taxon>
        <taxon>Sordariomycetes</taxon>
        <taxon>Sordariomycetidae</taxon>
        <taxon>Sordariales</taxon>
        <taxon>Naviculisporaceae</taxon>
        <taxon>Rhypophila</taxon>
    </lineage>
</organism>
<protein>
    <submittedName>
        <fullName evidence="1">Uncharacterized protein</fullName>
    </submittedName>
</protein>
<dbReference type="AlphaFoldDB" id="A0AAN6XX67"/>
<proteinExistence type="predicted"/>